<evidence type="ECO:0000256" key="6">
    <source>
        <dbReference type="ARBA" id="ARBA00050943"/>
    </source>
</evidence>
<keyword evidence="3" id="KW-0378">Hydrolase</keyword>
<dbReference type="InterPro" id="IPR029069">
    <property type="entry name" value="HotDog_dom_sf"/>
</dbReference>
<dbReference type="Pfam" id="PF02551">
    <property type="entry name" value="Acyl_CoA_thio"/>
    <property type="match status" value="1"/>
</dbReference>
<dbReference type="FunFam" id="2.40.160.210:FF:000001">
    <property type="entry name" value="Acyl-CoA thioesterase II"/>
    <property type="match status" value="1"/>
</dbReference>
<dbReference type="RefSeq" id="WP_055462089.1">
    <property type="nucleotide sequence ID" value="NZ_CYHG01000002.1"/>
</dbReference>
<evidence type="ECO:0000256" key="7">
    <source>
        <dbReference type="ARBA" id="ARBA00071120"/>
    </source>
</evidence>
<dbReference type="GO" id="GO:0009062">
    <property type="term" value="P:fatty acid catabolic process"/>
    <property type="evidence" value="ECO:0007669"/>
    <property type="project" value="TreeGrafter"/>
</dbReference>
<dbReference type="InterPro" id="IPR025652">
    <property type="entry name" value="TesB_C"/>
</dbReference>
<dbReference type="EMBL" id="CYHG01000002">
    <property type="protein sequence ID" value="CUB03133.1"/>
    <property type="molecule type" value="Genomic_DNA"/>
</dbReference>
<keyword evidence="12" id="KW-1185">Reference proteome</keyword>
<dbReference type="AlphaFoldDB" id="A0A0K6IJ67"/>
<dbReference type="SUPFAM" id="SSF54637">
    <property type="entry name" value="Thioesterase/thiol ester dehydrase-isomerase"/>
    <property type="match status" value="2"/>
</dbReference>
<dbReference type="EC" id="3.1.2.20" evidence="5"/>
<dbReference type="InterPro" id="IPR042171">
    <property type="entry name" value="Acyl-CoA_hotdog"/>
</dbReference>
<evidence type="ECO:0000256" key="5">
    <source>
        <dbReference type="ARBA" id="ARBA00038894"/>
    </source>
</evidence>
<keyword evidence="4" id="KW-0443">Lipid metabolism</keyword>
<evidence type="ECO:0000259" key="9">
    <source>
        <dbReference type="Pfam" id="PF02551"/>
    </source>
</evidence>
<dbReference type="InterPro" id="IPR003703">
    <property type="entry name" value="Acyl_CoA_thio"/>
</dbReference>
<sequence length="289" mass="32339">MRSVIHNLIDLLTLNRVSDTKFVGKSQDLGFPKVFGGQVVGQALSAAAQTVPEERMPHSLHSYFIRPGDATQTIDYDVELIRDGGSFSVRRVIAAQNGDKILVMTVSFQKFEDGLSHQESMPNVPGPENFKSELSLFQKHAEEIPVKIRSLLTAERPIEYRIVENQNPFRPRPGLPARHMWIKSVSPLPDNELVHQSMLAYTTDYGFLETALQPHGISIGNPNLNIASLDHSIWFHRPFRLDEWLLYVADSPSASGARGFVRGKIFDRQGNLVASTAQEGLIRLSKNNL</sequence>
<feature type="domain" description="Acyl-CoA thioesterase 2 C-terminal" evidence="9">
    <location>
        <begin position="155"/>
        <end position="281"/>
    </location>
</feature>
<evidence type="ECO:0000256" key="3">
    <source>
        <dbReference type="ARBA" id="ARBA00022801"/>
    </source>
</evidence>
<evidence type="ECO:0000256" key="4">
    <source>
        <dbReference type="ARBA" id="ARBA00023098"/>
    </source>
</evidence>
<dbReference type="GO" id="GO:0006637">
    <property type="term" value="P:acyl-CoA metabolic process"/>
    <property type="evidence" value="ECO:0007669"/>
    <property type="project" value="InterPro"/>
</dbReference>
<dbReference type="GO" id="GO:0005829">
    <property type="term" value="C:cytosol"/>
    <property type="evidence" value="ECO:0007669"/>
    <property type="project" value="TreeGrafter"/>
</dbReference>
<comment type="catalytic activity">
    <reaction evidence="6">
        <text>a fatty acyl-CoA + H2O = a fatty acid + CoA + H(+)</text>
        <dbReference type="Rhea" id="RHEA:16781"/>
        <dbReference type="ChEBI" id="CHEBI:15377"/>
        <dbReference type="ChEBI" id="CHEBI:15378"/>
        <dbReference type="ChEBI" id="CHEBI:28868"/>
        <dbReference type="ChEBI" id="CHEBI:57287"/>
        <dbReference type="ChEBI" id="CHEBI:77636"/>
        <dbReference type="EC" id="3.1.2.20"/>
    </reaction>
    <physiologicalReaction direction="left-to-right" evidence="6">
        <dbReference type="Rhea" id="RHEA:16782"/>
    </physiologicalReaction>
</comment>
<dbReference type="Proteomes" id="UP000182769">
    <property type="component" value="Unassembled WGS sequence"/>
</dbReference>
<dbReference type="InterPro" id="IPR049449">
    <property type="entry name" value="TesB_ACOT8-like_N"/>
</dbReference>
<dbReference type="CDD" id="cd03445">
    <property type="entry name" value="Thioesterase_II_repeat2"/>
    <property type="match status" value="1"/>
</dbReference>
<reference evidence="12" key="1">
    <citation type="submission" date="2015-08" db="EMBL/GenBank/DDBJ databases">
        <authorList>
            <person name="Varghese N."/>
        </authorList>
    </citation>
    <scope>NUCLEOTIDE SEQUENCE [LARGE SCALE GENOMIC DNA]</scope>
    <source>
        <strain evidence="12">JCM 18476</strain>
    </source>
</reference>
<evidence type="ECO:0000256" key="8">
    <source>
        <dbReference type="ARBA" id="ARBA00079653"/>
    </source>
</evidence>
<dbReference type="NCBIfam" id="TIGR00189">
    <property type="entry name" value="tesB"/>
    <property type="match status" value="1"/>
</dbReference>
<dbReference type="GO" id="GO:0047617">
    <property type="term" value="F:fatty acyl-CoA hydrolase activity"/>
    <property type="evidence" value="ECO:0007669"/>
    <property type="project" value="UniProtKB-EC"/>
</dbReference>
<proteinExistence type="inferred from homology"/>
<dbReference type="Pfam" id="PF13622">
    <property type="entry name" value="4HBT_3"/>
    <property type="match status" value="1"/>
</dbReference>
<evidence type="ECO:0000256" key="2">
    <source>
        <dbReference type="ARBA" id="ARBA00011881"/>
    </source>
</evidence>
<feature type="domain" description="Acyl-CoA thioesterase-like N-terminal HotDog" evidence="10">
    <location>
        <begin position="33"/>
        <end position="109"/>
    </location>
</feature>
<evidence type="ECO:0000313" key="11">
    <source>
        <dbReference type="EMBL" id="CUB03133.1"/>
    </source>
</evidence>
<dbReference type="PANTHER" id="PTHR11066:SF34">
    <property type="entry name" value="ACYL-COENZYME A THIOESTERASE 8"/>
    <property type="match status" value="1"/>
</dbReference>
<dbReference type="CDD" id="cd03444">
    <property type="entry name" value="Thioesterase_II_repeat1"/>
    <property type="match status" value="1"/>
</dbReference>
<dbReference type="OrthoDB" id="9781019at2"/>
<evidence type="ECO:0000313" key="12">
    <source>
        <dbReference type="Proteomes" id="UP000182769"/>
    </source>
</evidence>
<gene>
    <name evidence="11" type="ORF">Ga0061065_102475</name>
</gene>
<accession>A0A0K6IJ67</accession>
<dbReference type="Gene3D" id="2.40.160.210">
    <property type="entry name" value="Acyl-CoA thioesterase, double hotdog domain"/>
    <property type="match status" value="1"/>
</dbReference>
<dbReference type="PANTHER" id="PTHR11066">
    <property type="entry name" value="ACYL-COA THIOESTERASE"/>
    <property type="match status" value="1"/>
</dbReference>
<comment type="subunit">
    <text evidence="2">Homotetramer.</text>
</comment>
<name>A0A0K6IJ67_9GAMM</name>
<dbReference type="STRING" id="1137284.GCA_001418205_00980"/>
<comment type="similarity">
    <text evidence="1">Belongs to the C/M/P thioester hydrolase family.</text>
</comment>
<protein>
    <recommendedName>
        <fullName evidence="7">Acyl-CoA thioesterase 2</fullName>
        <ecNumber evidence="5">3.1.2.20</ecNumber>
    </recommendedName>
    <alternativeName>
        <fullName evidence="8">Thioesterase II</fullName>
    </alternativeName>
</protein>
<evidence type="ECO:0000256" key="1">
    <source>
        <dbReference type="ARBA" id="ARBA00006538"/>
    </source>
</evidence>
<organism evidence="11 12">
    <name type="scientific">Marinomonas fungiae</name>
    <dbReference type="NCBI Taxonomy" id="1137284"/>
    <lineage>
        <taxon>Bacteria</taxon>
        <taxon>Pseudomonadati</taxon>
        <taxon>Pseudomonadota</taxon>
        <taxon>Gammaproteobacteria</taxon>
        <taxon>Oceanospirillales</taxon>
        <taxon>Oceanospirillaceae</taxon>
        <taxon>Marinomonas</taxon>
    </lineage>
</organism>
<evidence type="ECO:0000259" key="10">
    <source>
        <dbReference type="Pfam" id="PF13622"/>
    </source>
</evidence>